<comment type="similarity">
    <text evidence="2">Belongs to the CPA3 antiporters (TC 2.A.63) subunit C family.</text>
</comment>
<evidence type="ECO:0000256" key="3">
    <source>
        <dbReference type="ARBA" id="ARBA00022475"/>
    </source>
</evidence>
<dbReference type="InterPro" id="IPR050601">
    <property type="entry name" value="CPA3_antiporter_subunitC"/>
</dbReference>
<evidence type="ECO:0000256" key="6">
    <source>
        <dbReference type="ARBA" id="ARBA00023136"/>
    </source>
</evidence>
<feature type="transmembrane region" description="Helical" evidence="8">
    <location>
        <begin position="31"/>
        <end position="54"/>
    </location>
</feature>
<dbReference type="PANTHER" id="PTHR34583:SF2">
    <property type="entry name" value="ANTIPORTER SUBUNIT MNHC2-RELATED"/>
    <property type="match status" value="1"/>
</dbReference>
<reference evidence="9" key="1">
    <citation type="submission" date="2021-03" db="EMBL/GenBank/DDBJ databases">
        <title>Leucobacter chromiisoli sp. nov., isolated from chromium-containing soil of chemical plant.</title>
        <authorList>
            <person name="Xu Z."/>
        </authorList>
    </citation>
    <scope>NUCLEOTIDE SEQUENCE</scope>
    <source>
        <strain evidence="9">A2</strain>
    </source>
</reference>
<dbReference type="Pfam" id="PF00420">
    <property type="entry name" value="Oxidored_q2"/>
    <property type="match status" value="1"/>
</dbReference>
<feature type="region of interest" description="Disordered" evidence="7">
    <location>
        <begin position="127"/>
        <end position="181"/>
    </location>
</feature>
<sequence>MTTMPLILVAVMVVLYACGVYLMLDRTLTRVLLGFLLVGNATNLLIFLMSGGFGAAPISGETSAEQMSDPLPQAFILTAIVITFGVSAFLLALIYRSWRLAHDRDDTVRDDEADVELATTEALTTVEVTDEDIEETPETSSDDSDDPDDSDDRDDPDDSDSSERAENTRGSAAPDAEETTR</sequence>
<dbReference type="NCBIfam" id="NF005929">
    <property type="entry name" value="PRK07946.1"/>
    <property type="match status" value="1"/>
</dbReference>
<proteinExistence type="inferred from homology"/>
<dbReference type="PANTHER" id="PTHR34583">
    <property type="entry name" value="ANTIPORTER SUBUNIT MNHC2-RELATED"/>
    <property type="match status" value="1"/>
</dbReference>
<evidence type="ECO:0000256" key="4">
    <source>
        <dbReference type="ARBA" id="ARBA00022692"/>
    </source>
</evidence>
<evidence type="ECO:0000313" key="10">
    <source>
        <dbReference type="Proteomes" id="UP000664398"/>
    </source>
</evidence>
<evidence type="ECO:0000256" key="1">
    <source>
        <dbReference type="ARBA" id="ARBA00004651"/>
    </source>
</evidence>
<keyword evidence="3" id="KW-1003">Cell membrane</keyword>
<dbReference type="RefSeq" id="WP_208045740.1">
    <property type="nucleotide sequence ID" value="NZ_JAGDYL010000010.1"/>
</dbReference>
<feature type="transmembrane region" description="Helical" evidence="8">
    <location>
        <begin position="74"/>
        <end position="95"/>
    </location>
</feature>
<keyword evidence="5 8" id="KW-1133">Transmembrane helix</keyword>
<name>A0A939RYW3_9MICO</name>
<feature type="compositionally biased region" description="Acidic residues" evidence="7">
    <location>
        <begin position="128"/>
        <end position="160"/>
    </location>
</feature>
<comment type="subcellular location">
    <subcellularLocation>
        <location evidence="1">Cell membrane</location>
        <topology evidence="1">Multi-pass membrane protein</topology>
    </subcellularLocation>
</comment>
<evidence type="ECO:0000256" key="8">
    <source>
        <dbReference type="SAM" id="Phobius"/>
    </source>
</evidence>
<keyword evidence="6 8" id="KW-0472">Membrane</keyword>
<dbReference type="GO" id="GO:0005886">
    <property type="term" value="C:plasma membrane"/>
    <property type="evidence" value="ECO:0007669"/>
    <property type="project" value="UniProtKB-SubCell"/>
</dbReference>
<gene>
    <name evidence="9" type="ORF">J4H91_08020</name>
</gene>
<dbReference type="Proteomes" id="UP000664398">
    <property type="component" value="Unassembled WGS sequence"/>
</dbReference>
<comment type="caution">
    <text evidence="9">The sequence shown here is derived from an EMBL/GenBank/DDBJ whole genome shotgun (WGS) entry which is preliminary data.</text>
</comment>
<dbReference type="EMBL" id="JAGDYL010000010">
    <property type="protein sequence ID" value="MBO1805266.1"/>
    <property type="molecule type" value="Genomic_DNA"/>
</dbReference>
<accession>A0A939RYW3</accession>
<keyword evidence="4 8" id="KW-0812">Transmembrane</keyword>
<evidence type="ECO:0000313" key="9">
    <source>
        <dbReference type="EMBL" id="MBO1805266.1"/>
    </source>
</evidence>
<evidence type="ECO:0000256" key="7">
    <source>
        <dbReference type="SAM" id="MobiDB-lite"/>
    </source>
</evidence>
<protein>
    <submittedName>
        <fullName evidence="9">Na(+)/H(+) antiporter subunit C</fullName>
    </submittedName>
</protein>
<organism evidence="9 10">
    <name type="scientific">Leucobacter ruminantium</name>
    <dbReference type="NCBI Taxonomy" id="1289170"/>
    <lineage>
        <taxon>Bacteria</taxon>
        <taxon>Bacillati</taxon>
        <taxon>Actinomycetota</taxon>
        <taxon>Actinomycetes</taxon>
        <taxon>Micrococcales</taxon>
        <taxon>Microbacteriaceae</taxon>
        <taxon>Leucobacter</taxon>
    </lineage>
</organism>
<evidence type="ECO:0000256" key="2">
    <source>
        <dbReference type="ARBA" id="ARBA00010388"/>
    </source>
</evidence>
<keyword evidence="10" id="KW-1185">Reference proteome</keyword>
<dbReference type="Gene3D" id="1.10.287.3510">
    <property type="match status" value="1"/>
</dbReference>
<dbReference type="InterPro" id="IPR039428">
    <property type="entry name" value="NUOK/Mnh_C1-like"/>
</dbReference>
<feature type="transmembrane region" description="Helical" evidence="8">
    <location>
        <begin position="6"/>
        <end position="24"/>
    </location>
</feature>
<evidence type="ECO:0000256" key="5">
    <source>
        <dbReference type="ARBA" id="ARBA00022989"/>
    </source>
</evidence>
<dbReference type="AlphaFoldDB" id="A0A939RYW3"/>